<proteinExistence type="predicted"/>
<dbReference type="EMBL" id="CP091430">
    <property type="protein sequence ID" value="UVI28173.1"/>
    <property type="molecule type" value="Genomic_DNA"/>
</dbReference>
<dbReference type="RefSeq" id="WP_258384260.1">
    <property type="nucleotide sequence ID" value="NZ_CP091430.1"/>
</dbReference>
<sequence length="182" mass="20716">MLTNLERLKRVLPKELYDPSQDDRLELDIAAASAAIENYCKRSFKKQLYTERVSGYETSKYINLRNYPVHSITEFSNAWEYEILDDGRIYCANGWPTGEHNIKVSYIGGYVLPGDATNEEPRTLPEPLELACLLYVQMLQRDPGIKSERVGNINVTYIDDDLGGRLPAPVVALISPYVGRWV</sequence>
<evidence type="ECO:0000313" key="2">
    <source>
        <dbReference type="Proteomes" id="UP001057877"/>
    </source>
</evidence>
<dbReference type="Proteomes" id="UP001057877">
    <property type="component" value="Chromosome"/>
</dbReference>
<keyword evidence="2" id="KW-1185">Reference proteome</keyword>
<protein>
    <submittedName>
        <fullName evidence="1">Phage gp6-like head-tail connector protein</fullName>
    </submittedName>
</protein>
<gene>
    <name evidence="1" type="ORF">L1F29_22305</name>
</gene>
<evidence type="ECO:0000313" key="1">
    <source>
        <dbReference type="EMBL" id="UVI28173.1"/>
    </source>
</evidence>
<reference evidence="1" key="1">
    <citation type="submission" date="2022-01" db="EMBL/GenBank/DDBJ databases">
        <title>Paenibacillus spongiae sp. nov., isolated from marine sponge.</title>
        <authorList>
            <person name="Li Z."/>
            <person name="Zhang M."/>
        </authorList>
    </citation>
    <scope>NUCLEOTIDE SEQUENCE</scope>
    <source>
        <strain evidence="1">PHS-Z3</strain>
    </source>
</reference>
<name>A0ABY5S608_9BACL</name>
<accession>A0ABY5S608</accession>
<organism evidence="1 2">
    <name type="scientific">Paenibacillus spongiae</name>
    <dbReference type="NCBI Taxonomy" id="2909671"/>
    <lineage>
        <taxon>Bacteria</taxon>
        <taxon>Bacillati</taxon>
        <taxon>Bacillota</taxon>
        <taxon>Bacilli</taxon>
        <taxon>Bacillales</taxon>
        <taxon>Paenibacillaceae</taxon>
        <taxon>Paenibacillus</taxon>
    </lineage>
</organism>